<proteinExistence type="inferred from homology"/>
<evidence type="ECO:0000256" key="8">
    <source>
        <dbReference type="ARBA" id="ARBA00023204"/>
    </source>
</evidence>
<dbReference type="InterPro" id="IPR018085">
    <property type="entry name" value="Ura-DNA_Glyclase_AS"/>
</dbReference>
<protein>
    <recommendedName>
        <fullName evidence="5 9">Uracil-DNA glycosylase</fullName>
        <shortName evidence="9">UDG</shortName>
        <ecNumber evidence="4 9">3.2.2.27</ecNumber>
    </recommendedName>
</protein>
<dbReference type="PROSITE" id="PS00130">
    <property type="entry name" value="U_DNA_GLYCOSYLASE"/>
    <property type="match status" value="1"/>
</dbReference>
<evidence type="ECO:0000256" key="6">
    <source>
        <dbReference type="ARBA" id="ARBA00022763"/>
    </source>
</evidence>
<name>A0AA95H4G3_9GAMM</name>
<evidence type="ECO:0000313" key="13">
    <source>
        <dbReference type="EMBL" id="WGZ90777.1"/>
    </source>
</evidence>
<evidence type="ECO:0000256" key="3">
    <source>
        <dbReference type="ARBA" id="ARBA00008184"/>
    </source>
</evidence>
<evidence type="ECO:0000256" key="9">
    <source>
        <dbReference type="HAMAP-Rule" id="MF_00148"/>
    </source>
</evidence>
<keyword evidence="13" id="KW-0326">Glycosidase</keyword>
<comment type="similarity">
    <text evidence="3 9 11">Belongs to the uracil-DNA glycosylase (UDG) superfamily. UNG family.</text>
</comment>
<dbReference type="InterPro" id="IPR005122">
    <property type="entry name" value="Uracil-DNA_glycosylase-like"/>
</dbReference>
<reference evidence="13" key="2">
    <citation type="submission" date="2023-04" db="EMBL/GenBank/DDBJ databases">
        <authorList>
            <person name="Beletskiy A.V."/>
            <person name="Mardanov A.V."/>
            <person name="Ravin N.V."/>
        </authorList>
    </citation>
    <scope>NUCLEOTIDE SEQUENCE</scope>
    <source>
        <strain evidence="13">GKL-01</strain>
    </source>
</reference>
<comment type="function">
    <text evidence="2 9 11">Excises uracil residues from the DNA which can arise as a result of misincorporation of dUMP residues by DNA polymerase or due to deamination of cytosine.</text>
</comment>
<evidence type="ECO:0000256" key="1">
    <source>
        <dbReference type="ARBA" id="ARBA00001400"/>
    </source>
</evidence>
<dbReference type="InterPro" id="IPR002043">
    <property type="entry name" value="UDG_fam1"/>
</dbReference>
<feature type="domain" description="Uracil-DNA glycosylase-like" evidence="12">
    <location>
        <begin position="55"/>
        <end position="216"/>
    </location>
</feature>
<evidence type="ECO:0000256" key="4">
    <source>
        <dbReference type="ARBA" id="ARBA00012030"/>
    </source>
</evidence>
<dbReference type="InterPro" id="IPR036895">
    <property type="entry name" value="Uracil-DNA_glycosylase-like_sf"/>
</dbReference>
<evidence type="ECO:0000256" key="5">
    <source>
        <dbReference type="ARBA" id="ARBA00018429"/>
    </source>
</evidence>
<dbReference type="FunFam" id="3.40.470.10:FF:000001">
    <property type="entry name" value="Uracil-DNA glycosylase"/>
    <property type="match status" value="1"/>
</dbReference>
<dbReference type="Gene3D" id="3.40.470.10">
    <property type="entry name" value="Uracil-DNA glycosylase-like domain"/>
    <property type="match status" value="1"/>
</dbReference>
<dbReference type="SMART" id="SM00987">
    <property type="entry name" value="UreE_C"/>
    <property type="match status" value="1"/>
</dbReference>
<dbReference type="GO" id="GO:0005737">
    <property type="term" value="C:cytoplasm"/>
    <property type="evidence" value="ECO:0007669"/>
    <property type="project" value="UniProtKB-SubCell"/>
</dbReference>
<dbReference type="NCBIfam" id="NF003591">
    <property type="entry name" value="PRK05254.1-4"/>
    <property type="match status" value="1"/>
</dbReference>
<dbReference type="AlphaFoldDB" id="A0AA95H4G3"/>
<accession>A0AA95H4G3</accession>
<dbReference type="KEGG" id="tdu:QJT80_15030"/>
<dbReference type="PANTHER" id="PTHR11264">
    <property type="entry name" value="URACIL-DNA GLYCOSYLASE"/>
    <property type="match status" value="1"/>
</dbReference>
<dbReference type="EC" id="3.2.2.27" evidence="4 9"/>
<dbReference type="CDD" id="cd10027">
    <property type="entry name" value="UDG-F1-like"/>
    <property type="match status" value="1"/>
</dbReference>
<comment type="subcellular location">
    <subcellularLocation>
        <location evidence="9">Cytoplasm</location>
    </subcellularLocation>
</comment>
<dbReference type="GO" id="GO:0004844">
    <property type="term" value="F:uracil DNA N-glycosylase activity"/>
    <property type="evidence" value="ECO:0007669"/>
    <property type="project" value="UniProtKB-UniRule"/>
</dbReference>
<keyword evidence="7 9" id="KW-0378">Hydrolase</keyword>
<comment type="catalytic activity">
    <reaction evidence="1 9 11">
        <text>Hydrolyzes single-stranded DNA or mismatched double-stranded DNA and polynucleotides, releasing free uracil.</text>
        <dbReference type="EC" id="3.2.2.27"/>
    </reaction>
</comment>
<keyword evidence="8 9" id="KW-0234">DNA repair</keyword>
<dbReference type="EMBL" id="CP124755">
    <property type="protein sequence ID" value="WGZ90777.1"/>
    <property type="molecule type" value="Genomic_DNA"/>
</dbReference>
<gene>
    <name evidence="9" type="primary">ung</name>
    <name evidence="13" type="ORF">QJT80_15030</name>
</gene>
<keyword evidence="6 9" id="KW-0227">DNA damage</keyword>
<keyword evidence="9" id="KW-0963">Cytoplasm</keyword>
<feature type="active site" description="Proton acceptor" evidence="9 10">
    <location>
        <position position="70"/>
    </location>
</feature>
<dbReference type="NCBIfam" id="NF003588">
    <property type="entry name" value="PRK05254.1-1"/>
    <property type="match status" value="1"/>
</dbReference>
<dbReference type="Proteomes" id="UP001300672">
    <property type="component" value="Chromosome"/>
</dbReference>
<dbReference type="Pfam" id="PF03167">
    <property type="entry name" value="UDG"/>
    <property type="match status" value="1"/>
</dbReference>
<dbReference type="NCBIfam" id="NF003589">
    <property type="entry name" value="PRK05254.1-2"/>
    <property type="match status" value="1"/>
</dbReference>
<dbReference type="PANTHER" id="PTHR11264:SF0">
    <property type="entry name" value="URACIL-DNA GLYCOSYLASE"/>
    <property type="match status" value="1"/>
</dbReference>
<organism evidence="13">
    <name type="scientific">Candidatus Thiocaldithrix dubininis</name>
    <dbReference type="NCBI Taxonomy" id="3080823"/>
    <lineage>
        <taxon>Bacteria</taxon>
        <taxon>Pseudomonadati</taxon>
        <taxon>Pseudomonadota</taxon>
        <taxon>Gammaproteobacteria</taxon>
        <taxon>Thiotrichales</taxon>
        <taxon>Thiotrichaceae</taxon>
        <taxon>Candidatus Thiocaldithrix</taxon>
    </lineage>
</organism>
<dbReference type="SUPFAM" id="SSF52141">
    <property type="entry name" value="Uracil-DNA glycosylase-like"/>
    <property type="match status" value="1"/>
</dbReference>
<dbReference type="GO" id="GO:0097510">
    <property type="term" value="P:base-excision repair, AP site formation via deaminated base removal"/>
    <property type="evidence" value="ECO:0007669"/>
    <property type="project" value="TreeGrafter"/>
</dbReference>
<dbReference type="HAMAP" id="MF_00148">
    <property type="entry name" value="UDG"/>
    <property type="match status" value="1"/>
</dbReference>
<evidence type="ECO:0000256" key="11">
    <source>
        <dbReference type="RuleBase" id="RU003780"/>
    </source>
</evidence>
<dbReference type="NCBIfam" id="NF003592">
    <property type="entry name" value="PRK05254.1-5"/>
    <property type="match status" value="1"/>
</dbReference>
<evidence type="ECO:0000256" key="10">
    <source>
        <dbReference type="PROSITE-ProRule" id="PRU10072"/>
    </source>
</evidence>
<evidence type="ECO:0000259" key="12">
    <source>
        <dbReference type="SMART" id="SM00986"/>
    </source>
</evidence>
<evidence type="ECO:0000256" key="2">
    <source>
        <dbReference type="ARBA" id="ARBA00002631"/>
    </source>
</evidence>
<evidence type="ECO:0000256" key="7">
    <source>
        <dbReference type="ARBA" id="ARBA00022801"/>
    </source>
</evidence>
<reference evidence="13" key="1">
    <citation type="journal article" date="2023" name="Int. J. Mol. Sci.">
        <title>Metagenomics Revealed a New Genus 'Candidatus Thiocaldithrix dubininis' gen. nov., sp. nov. and a New Species 'Candidatus Thiothrix putei' sp. nov. in the Family Thiotrichaceae, Some Members of Which Have Traits of Both Na+- and H+-Motive Energetics.</title>
        <authorList>
            <person name="Ravin N.V."/>
            <person name="Muntyan M.S."/>
            <person name="Smolyakov D.D."/>
            <person name="Rudenko T.S."/>
            <person name="Beletsky A.V."/>
            <person name="Mardanov A.V."/>
            <person name="Grabovich M.Y."/>
        </authorList>
    </citation>
    <scope>NUCLEOTIDE SEQUENCE</scope>
    <source>
        <strain evidence="13">GKL-01</strain>
    </source>
</reference>
<dbReference type="NCBIfam" id="TIGR00628">
    <property type="entry name" value="ung"/>
    <property type="match status" value="1"/>
</dbReference>
<sequence length="228" mass="25390">MQLQGTAGIDQTWLDAIGGEFAKSYMQDLAVFLEQEAQQGKNILPPTEMRFNALKATALNHIKVVILGQDPYPTQGHAHGLSFSVLPTVKPLPRSLNNIYKELKSDLDIDNKHTGYLQPWAEQGVLLLNTVLSVEEGNANSHQKRGWERFTDEIIKAVNAQDNPVVFILWGAPAQKKAVLIDETKHLIIKSAHPSPLSAKNGFFDSKPFSRSNAFLVEQGRTPINWQL</sequence>
<dbReference type="SMART" id="SM00986">
    <property type="entry name" value="UDG"/>
    <property type="match status" value="1"/>
</dbReference>